<evidence type="ECO:0000256" key="3">
    <source>
        <dbReference type="ARBA" id="ARBA00022692"/>
    </source>
</evidence>
<sequence>MPKYAFRLLWTGQSLSALGDTLYIVALITLLYDATFSAAYTAMIPFLRCVANLVSGFLAPLAIEKFPLRKLLVYAQAFQTALLLSLTLVMVASSDSIAPPVVLAFVLLLSWLEAWILPAKNAIVPRLVDEHRLLKANSLLSMIEQSVRLAGWALGATLLVAIGARNVMWTTFALFAIATVAMAFIRERAEVVSAEGTLGDKAELKHGDDSERKLRDDAERKLEVGAERKFGEVAGDAVPAEKPKSVRQKLQEGWLVLWRIPALRVVSMLELFEGLAGGIFVGGVMLVYVKELLHRGEDWWGYINASYLLGAFVGGLFGIALSRWVDRRLGHTILYGSIGFSALTFSFAWIHLPIAALLLNFLMGPAFQLRDIAQRTLFQRSVEPGLLPQAFAAKGTLAYATFGISALLMAGLTDWLGVQSALTVSAVLYACCAIVAFLNKRLLFVASDLQA</sequence>
<comment type="subcellular location">
    <subcellularLocation>
        <location evidence="1">Cell membrane</location>
        <topology evidence="1">Multi-pass membrane protein</topology>
    </subcellularLocation>
</comment>
<protein>
    <submittedName>
        <fullName evidence="7">MFS transporter</fullName>
    </submittedName>
</protein>
<feature type="transmembrane region" description="Helical" evidence="6">
    <location>
        <begin position="167"/>
        <end position="185"/>
    </location>
</feature>
<feature type="transmembrane region" description="Helical" evidence="6">
    <location>
        <begin position="301"/>
        <end position="321"/>
    </location>
</feature>
<evidence type="ECO:0000256" key="6">
    <source>
        <dbReference type="SAM" id="Phobius"/>
    </source>
</evidence>
<dbReference type="PANTHER" id="PTHR23513">
    <property type="entry name" value="INTEGRAL MEMBRANE EFFLUX PROTEIN-RELATED"/>
    <property type="match status" value="1"/>
</dbReference>
<dbReference type="InterPro" id="IPR011701">
    <property type="entry name" value="MFS"/>
</dbReference>
<reference evidence="8" key="1">
    <citation type="journal article" date="2019" name="Int. J. Syst. Evol. Microbiol.">
        <title>The Global Catalogue of Microorganisms (GCM) 10K type strain sequencing project: providing services to taxonomists for standard genome sequencing and annotation.</title>
        <authorList>
            <consortium name="The Broad Institute Genomics Platform"/>
            <consortium name="The Broad Institute Genome Sequencing Center for Infectious Disease"/>
            <person name="Wu L."/>
            <person name="Ma J."/>
        </authorList>
    </citation>
    <scope>NUCLEOTIDE SEQUENCE [LARGE SCALE GENOMIC DNA]</scope>
    <source>
        <strain evidence="8">CCUG 57113</strain>
    </source>
</reference>
<dbReference type="RefSeq" id="WP_209750769.1">
    <property type="nucleotide sequence ID" value="NZ_JBHSMH010000033.1"/>
</dbReference>
<feature type="transmembrane region" description="Helical" evidence="6">
    <location>
        <begin position="71"/>
        <end position="91"/>
    </location>
</feature>
<dbReference type="SUPFAM" id="SSF103473">
    <property type="entry name" value="MFS general substrate transporter"/>
    <property type="match status" value="1"/>
</dbReference>
<keyword evidence="4 6" id="KW-1133">Transmembrane helix</keyword>
<evidence type="ECO:0000256" key="5">
    <source>
        <dbReference type="ARBA" id="ARBA00023136"/>
    </source>
</evidence>
<comment type="caution">
    <text evidence="7">The sequence shown here is derived from an EMBL/GenBank/DDBJ whole genome shotgun (WGS) entry which is preliminary data.</text>
</comment>
<organism evidence="7 8">
    <name type="scientific">Cohnella suwonensis</name>
    <dbReference type="NCBI Taxonomy" id="696072"/>
    <lineage>
        <taxon>Bacteria</taxon>
        <taxon>Bacillati</taxon>
        <taxon>Bacillota</taxon>
        <taxon>Bacilli</taxon>
        <taxon>Bacillales</taxon>
        <taxon>Paenibacillaceae</taxon>
        <taxon>Cohnella</taxon>
    </lineage>
</organism>
<evidence type="ECO:0000256" key="2">
    <source>
        <dbReference type="ARBA" id="ARBA00022475"/>
    </source>
</evidence>
<dbReference type="Pfam" id="PF07690">
    <property type="entry name" value="MFS_1"/>
    <property type="match status" value="1"/>
</dbReference>
<feature type="transmembrane region" description="Helical" evidence="6">
    <location>
        <begin position="333"/>
        <end position="359"/>
    </location>
</feature>
<keyword evidence="5 6" id="KW-0472">Membrane</keyword>
<dbReference type="CDD" id="cd06173">
    <property type="entry name" value="MFS_MefA_like"/>
    <property type="match status" value="1"/>
</dbReference>
<accession>A0ABW0LWQ3</accession>
<evidence type="ECO:0000313" key="7">
    <source>
        <dbReference type="EMBL" id="MFC5469362.1"/>
    </source>
</evidence>
<feature type="transmembrane region" description="Helical" evidence="6">
    <location>
        <begin position="38"/>
        <end position="59"/>
    </location>
</feature>
<feature type="transmembrane region" description="Helical" evidence="6">
    <location>
        <begin position="12"/>
        <end position="32"/>
    </location>
</feature>
<dbReference type="PANTHER" id="PTHR23513:SF19">
    <property type="entry name" value="MAJOR FACILITATOR SUPERFAMILY (MFS) PROFILE DOMAIN-CONTAINING PROTEIN"/>
    <property type="match status" value="1"/>
</dbReference>
<evidence type="ECO:0000256" key="1">
    <source>
        <dbReference type="ARBA" id="ARBA00004651"/>
    </source>
</evidence>
<keyword evidence="2" id="KW-1003">Cell membrane</keyword>
<dbReference type="Proteomes" id="UP001596105">
    <property type="component" value="Unassembled WGS sequence"/>
</dbReference>
<feature type="transmembrane region" description="Helical" evidence="6">
    <location>
        <begin position="415"/>
        <end position="438"/>
    </location>
</feature>
<keyword evidence="3 6" id="KW-0812">Transmembrane</keyword>
<dbReference type="EMBL" id="JBHSMH010000033">
    <property type="protein sequence ID" value="MFC5469362.1"/>
    <property type="molecule type" value="Genomic_DNA"/>
</dbReference>
<feature type="transmembrane region" description="Helical" evidence="6">
    <location>
        <begin position="269"/>
        <end position="289"/>
    </location>
</feature>
<proteinExistence type="predicted"/>
<name>A0ABW0LWQ3_9BACL</name>
<feature type="transmembrane region" description="Helical" evidence="6">
    <location>
        <begin position="97"/>
        <end position="118"/>
    </location>
</feature>
<dbReference type="Gene3D" id="1.20.1250.20">
    <property type="entry name" value="MFS general substrate transporter like domains"/>
    <property type="match status" value="1"/>
</dbReference>
<evidence type="ECO:0000256" key="4">
    <source>
        <dbReference type="ARBA" id="ARBA00022989"/>
    </source>
</evidence>
<gene>
    <name evidence="7" type="ORF">ACFPPD_11575</name>
</gene>
<evidence type="ECO:0000313" key="8">
    <source>
        <dbReference type="Proteomes" id="UP001596105"/>
    </source>
</evidence>
<dbReference type="InterPro" id="IPR036259">
    <property type="entry name" value="MFS_trans_sf"/>
</dbReference>
<keyword evidence="8" id="KW-1185">Reference proteome</keyword>